<dbReference type="Gene3D" id="2.130.10.10">
    <property type="entry name" value="YVTN repeat-like/Quinoprotein amine dehydrogenase"/>
    <property type="match status" value="1"/>
</dbReference>
<sequence length="306" mass="35709">MLTIKLLNLNRSQYGPLYINNVKRLAQATSVKFIDNNHLCATHLVGMYMQLYFIDYDNKNYKLLDQINTTYNNKICITDLIDHKEGLLVTSNFDKGTQTLYELKNNKFVWYKDIPDQNNGKQYCHGVKFYPYKENVICATYNRIPMVQFIDYIKNEVIYQIQYIVNHRPKDIAFIDKCNMLVYYTTSDVSGKQGNVKYKSQILYLKIDIDTKTHSIIDQYDIDDSHGDCIVFNNNVIFTNNQIGDSIMTFHIKDNKICFIESIDVFDKPHGIDVNYNNKLIAVTNYGDNTIKIICIPEKTMMFMGA</sequence>
<dbReference type="EMBL" id="MT418680">
    <property type="protein sequence ID" value="QKF94730.1"/>
    <property type="molecule type" value="Genomic_DNA"/>
</dbReference>
<reference evidence="1 2" key="1">
    <citation type="submission" date="2020-04" db="EMBL/GenBank/DDBJ databases">
        <title>Advantages and limits of metagenomic assembly and binning of a giant virus.</title>
        <authorList>
            <person name="Schulz F."/>
            <person name="Andreani J."/>
            <person name="Francis R."/>
            <person name="Boudjemaa H."/>
            <person name="Bou Khalil J.Y."/>
            <person name="Lee J."/>
            <person name="La Scola B."/>
            <person name="Woyke T."/>
        </authorList>
    </citation>
    <scope>NUCLEOTIDE SEQUENCE [LARGE SCALE GENOMIC DNA]</scope>
    <source>
        <strain evidence="1 2">FV1/VV64</strain>
    </source>
</reference>
<name>A0A7D3UTZ6_9VIRU</name>
<accession>A0A7D3UTZ6</accession>
<keyword evidence="2" id="KW-1185">Reference proteome</keyword>
<dbReference type="Pfam" id="PF10282">
    <property type="entry name" value="Lactonase"/>
    <property type="match status" value="1"/>
</dbReference>
<dbReference type="InterPro" id="IPR015943">
    <property type="entry name" value="WD40/YVTN_repeat-like_dom_sf"/>
</dbReference>
<evidence type="ECO:0000313" key="1">
    <source>
        <dbReference type="EMBL" id="QKF94730.1"/>
    </source>
</evidence>
<dbReference type="SUPFAM" id="SSF101908">
    <property type="entry name" value="Putative isomerase YbhE"/>
    <property type="match status" value="1"/>
</dbReference>
<gene>
    <name evidence="1" type="ORF">Fadolivirus_1_1272</name>
</gene>
<organism evidence="1 2">
    <name type="scientific">Fadolivirus FV1/VV64</name>
    <dbReference type="NCBI Taxonomy" id="3070911"/>
    <lineage>
        <taxon>Viruses</taxon>
        <taxon>Varidnaviria</taxon>
        <taxon>Bamfordvirae</taxon>
        <taxon>Nucleocytoviricota</taxon>
        <taxon>Megaviricetes</taxon>
        <taxon>Imitervirales</taxon>
        <taxon>Mimiviridae</taxon>
        <taxon>Klosneuvirinae</taxon>
        <taxon>Fadolivirus</taxon>
        <taxon>Fadolivirus algeromassiliense</taxon>
    </lineage>
</organism>
<protein>
    <submittedName>
        <fullName evidence="1">Lactonase 6-phosphogluconolactonase</fullName>
    </submittedName>
</protein>
<dbReference type="InterPro" id="IPR019405">
    <property type="entry name" value="Lactonase_7-beta_prop"/>
</dbReference>
<evidence type="ECO:0000313" key="2">
    <source>
        <dbReference type="Proteomes" id="UP001162001"/>
    </source>
</evidence>
<dbReference type="Proteomes" id="UP001162001">
    <property type="component" value="Segment"/>
</dbReference>
<proteinExistence type="predicted"/>